<dbReference type="PATRIC" id="fig|1158601.3.peg.2155"/>
<evidence type="ECO:0000259" key="7">
    <source>
        <dbReference type="Pfam" id="PF17802"/>
    </source>
</evidence>
<keyword evidence="6" id="KW-1133">Transmembrane helix</keyword>
<dbReference type="NCBIfam" id="TIGR01167">
    <property type="entry name" value="LPXTG_anchor"/>
    <property type="match status" value="1"/>
</dbReference>
<comment type="subcellular location">
    <subcellularLocation>
        <location evidence="1">Secreted</location>
        <location evidence="1">Cell wall</location>
        <topology evidence="1">Peptidoglycan-anchor</topology>
    </subcellularLocation>
</comment>
<keyword evidence="3" id="KW-0964">Secreted</keyword>
<evidence type="ECO:0000256" key="4">
    <source>
        <dbReference type="ARBA" id="ARBA00022729"/>
    </source>
</evidence>
<evidence type="ECO:0000256" key="3">
    <source>
        <dbReference type="ARBA" id="ARBA00022525"/>
    </source>
</evidence>
<feature type="transmembrane region" description="Helical" evidence="6">
    <location>
        <begin position="1356"/>
        <end position="1377"/>
    </location>
</feature>
<keyword evidence="6" id="KW-0472">Membrane</keyword>
<keyword evidence="4" id="KW-0732">Signal</keyword>
<dbReference type="Proteomes" id="UP000014148">
    <property type="component" value="Unassembled WGS sequence"/>
</dbReference>
<dbReference type="STRING" id="71451.RV07_GL003231"/>
<evidence type="ECO:0000313" key="12">
    <source>
        <dbReference type="Proteomes" id="UP000014148"/>
    </source>
</evidence>
<feature type="domain" description="SDR-like Ig" evidence="8">
    <location>
        <begin position="225"/>
        <end position="316"/>
    </location>
</feature>
<proteinExistence type="predicted"/>
<dbReference type="Pfam" id="PF17802">
    <property type="entry name" value="SpaA"/>
    <property type="match status" value="2"/>
</dbReference>
<protein>
    <submittedName>
        <fullName evidence="9">LPXTG-domain-containing protein cell wall anchor domain</fullName>
    </submittedName>
</protein>
<dbReference type="InterPro" id="IPR008966">
    <property type="entry name" value="Adhesion_dom_sf"/>
</dbReference>
<comment type="caution">
    <text evidence="9">The sequence shown here is derived from an EMBL/GenBank/DDBJ whole genome shotgun (WGS) entry which is preliminary data.</text>
</comment>
<keyword evidence="5" id="KW-0572">Peptidoglycan-anchor</keyword>
<sequence length="1386" mass="155916">MKNMRKAGWMTSVLLVVSLLFSLVPINASSRAENLDVQSDIRVTDATIFNSVGETNAPDTRANALELVTIDLTWQMTDPSLIEEGETRELTLPKDLAYSEQSGTLPDGMGSFQVSDGRIQFTFSQNYQMMPDERMPDYQSVRHYQGSVTIQAEIPKTGLSEVSLDFGNQVIKTLFIETKAETESKREILQEAGRDLNDLGTWVLRSMKVTDENGEKFSEEKPPTRDDNIQIDFDWLLDNEAEIQAGDYYTYQLPDYFAVHQAIKNEPLKNETPGGESLGSFDVSLDGLMTITFNDKATAVSERKGTIQIVTQLDVEQYIDEIITEEEINEDGTTSGEIKVTIAQAEITKTGSIGTDNIITWEVIINGNSRKLSNVKVTDNLQANLEFLSTKCEVPDGNGGWKEAESGFYHCLHFRPEGERSYFELSFPDLNQKKQKLTHPVKFTVRSKITDGGKANAYENTVKIAGTNFRENGTSATVALKNIPSYKFLLGSQFEKGILDWRVKATIENNGGNIIDQMYKTDGWPQGALHYLEPSKLVITDAKGDTLGKDQWKFLEKEEKTKKDESGTDQIIRFGIEFAKAGTYYLSYQTKAFELPLPLDEEIANYLWVEGKKYNGSSGIDDDDLLGVTKYHAGTDYMKRELSWWTSINKNQIVMKNAVIEDRYSRVDGNNKCALRLNVKTLHIYPLKEKPANDNDIDYSRELKKGTDFTLESKGENYKDGFVIRLIGDYASTSETLQIRYNTHFKMEDQSEYSRGKSNHFTNSAIVTYQYEHGEGYGYDSDETEVWVDAQMSQNGWKYGAFVAKDEEYKNQVSPFAGEKPSEDSVYWTVPLNSWGLNLKAGTMIREDIHEGQSNPDIKIYEVEYGRPEYGLTGYGRKLEENDDYQLIPSKDGSEDFEIELLKDIDKPFALFIKVKADEDTFKYKNKAYMDFEDERLEIEAFVEKSYKGNWLTKSGSQEMNDSEAKLQANYEIVLNKDSRTINDPIITDTVTINEQTFQQEDGVVKVKAHKAIKRNGQYEKGEEVDLSTGGRSVKLTNSLETGKQTLTIVLGDSISEPYIITYYTNIDPAIRNGTQITNSASLSGAGHLITETVERVEIKSTQGSGTSSGVDGALKIRKVDEKGELIDGTAEFAVFRVDKDEELHDFLPSIKVKKDRIVQIGEGETVDLEKIANLRYGKYAIQEINAPDGYELDDTIHKFTIDDKTPNHEYLHEHKNHRLKPFELSILKKSMVGERLLKGGEFSLNAAGEEPILATATTEKNGIGKFIDDEENPYLLQLGKTYIVKETKAPDGFVKLKGDFTVSISKRGEIIVTYDGDELDEQDVSIVKGEEGKNTQIQFTARNNPRTPLPKTGGAGGALLITLGLIGLLVGLWYHFPLKKEEGLS</sequence>
<dbReference type="SUPFAM" id="SSF49401">
    <property type="entry name" value="Bacterial adhesins"/>
    <property type="match status" value="5"/>
</dbReference>
<accession>R2R1J5</accession>
<dbReference type="eggNOG" id="COG4932">
    <property type="taxonomic scope" value="Bacteria"/>
</dbReference>
<dbReference type="OrthoDB" id="2193641at2"/>
<evidence type="ECO:0000259" key="8">
    <source>
        <dbReference type="Pfam" id="PF17961"/>
    </source>
</evidence>
<dbReference type="Proteomes" id="UP000013783">
    <property type="component" value="Unassembled WGS sequence"/>
</dbReference>
<evidence type="ECO:0000256" key="1">
    <source>
        <dbReference type="ARBA" id="ARBA00004168"/>
    </source>
</evidence>
<evidence type="ECO:0000256" key="2">
    <source>
        <dbReference type="ARBA" id="ARBA00022512"/>
    </source>
</evidence>
<keyword evidence="12" id="KW-1185">Reference proteome</keyword>
<evidence type="ECO:0000256" key="5">
    <source>
        <dbReference type="ARBA" id="ARBA00023088"/>
    </source>
</evidence>
<evidence type="ECO:0000313" key="11">
    <source>
        <dbReference type="Proteomes" id="UP000013783"/>
    </source>
</evidence>
<dbReference type="InterPro" id="IPR041033">
    <property type="entry name" value="SpaA_PFL_dom_1"/>
</dbReference>
<dbReference type="InterPro" id="IPR011252">
    <property type="entry name" value="Fibrogen-bd_dom1"/>
</dbReference>
<dbReference type="EMBL" id="ASWA01000004">
    <property type="protein sequence ID" value="EOT64041.1"/>
    <property type="molecule type" value="Genomic_DNA"/>
</dbReference>
<dbReference type="GO" id="GO:0007155">
    <property type="term" value="P:cell adhesion"/>
    <property type="evidence" value="ECO:0007669"/>
    <property type="project" value="InterPro"/>
</dbReference>
<reference evidence="9 11" key="1">
    <citation type="submission" date="2013-02" db="EMBL/GenBank/DDBJ databases">
        <title>The Genome Sequence of Enterococcus malodoratus ATCC_43197.</title>
        <authorList>
            <consortium name="The Broad Institute Genome Sequencing Platform"/>
            <consortium name="The Broad Institute Genome Sequencing Center for Infectious Disease"/>
            <person name="Earl A.M."/>
            <person name="Gilmore M.S."/>
            <person name="Lebreton F."/>
            <person name="Walker B."/>
            <person name="Young S.K."/>
            <person name="Zeng Q."/>
            <person name="Gargeya S."/>
            <person name="Fitzgerald M."/>
            <person name="Haas B."/>
            <person name="Abouelleil A."/>
            <person name="Alvarado L."/>
            <person name="Arachchi H.M."/>
            <person name="Berlin A.M."/>
            <person name="Chapman S.B."/>
            <person name="Dewar J."/>
            <person name="Goldberg J."/>
            <person name="Griggs A."/>
            <person name="Gujja S."/>
            <person name="Hansen M."/>
            <person name="Howarth C."/>
            <person name="Imamovic A."/>
            <person name="Larimer J."/>
            <person name="McCowan C."/>
            <person name="Murphy C."/>
            <person name="Neiman D."/>
            <person name="Pearson M."/>
            <person name="Priest M."/>
            <person name="Roberts A."/>
            <person name="Saif S."/>
            <person name="Shea T."/>
            <person name="Sisk P."/>
            <person name="Sykes S."/>
            <person name="Wortman J."/>
            <person name="Nusbaum C."/>
            <person name="Birren B."/>
        </authorList>
    </citation>
    <scope>NUCLEOTIDE SEQUENCE [LARGE SCALE GENOMIC DNA]</scope>
    <source>
        <strain evidence="9 11">ATCC 43197</strain>
    </source>
</reference>
<evidence type="ECO:0000313" key="9">
    <source>
        <dbReference type="EMBL" id="EOH77545.1"/>
    </source>
</evidence>
<organism evidence="9 11">
    <name type="scientific">Enterococcus malodoratus ATCC 43197</name>
    <dbReference type="NCBI Taxonomy" id="1158601"/>
    <lineage>
        <taxon>Bacteria</taxon>
        <taxon>Bacillati</taxon>
        <taxon>Bacillota</taxon>
        <taxon>Bacilli</taxon>
        <taxon>Lactobacillales</taxon>
        <taxon>Enterococcaceae</taxon>
        <taxon>Enterococcus</taxon>
    </lineage>
</organism>
<evidence type="ECO:0000256" key="6">
    <source>
        <dbReference type="SAM" id="Phobius"/>
    </source>
</evidence>
<dbReference type="Gene3D" id="2.60.40.1280">
    <property type="match status" value="1"/>
</dbReference>
<feature type="domain" description="SpaA-like prealbumin fold" evidence="7">
    <location>
        <begin position="1225"/>
        <end position="1316"/>
    </location>
</feature>
<name>R2R1J5_9ENTE</name>
<feature type="domain" description="SpaA-like prealbumin fold" evidence="7">
    <location>
        <begin position="1114"/>
        <end position="1206"/>
    </location>
</feature>
<dbReference type="Gene3D" id="2.60.40.10">
    <property type="entry name" value="Immunoglobulins"/>
    <property type="match status" value="2"/>
</dbReference>
<dbReference type="InterPro" id="IPR041171">
    <property type="entry name" value="SDR_Ig"/>
</dbReference>
<dbReference type="EMBL" id="AJAK01000015">
    <property type="protein sequence ID" value="EOH77545.1"/>
    <property type="molecule type" value="Genomic_DNA"/>
</dbReference>
<evidence type="ECO:0000313" key="10">
    <source>
        <dbReference type="EMBL" id="EOT64041.1"/>
    </source>
</evidence>
<keyword evidence="6" id="KW-0812">Transmembrane</keyword>
<dbReference type="Pfam" id="PF17961">
    <property type="entry name" value="Big_8"/>
    <property type="match status" value="1"/>
</dbReference>
<dbReference type="Gene3D" id="2.60.40.740">
    <property type="match status" value="3"/>
</dbReference>
<keyword evidence="2" id="KW-0134">Cell wall</keyword>
<gene>
    <name evidence="10" type="ORF">I585_03238</name>
    <name evidence="9" type="ORF">UAI_02182</name>
</gene>
<reference evidence="10 12" key="2">
    <citation type="submission" date="2013-03" db="EMBL/GenBank/DDBJ databases">
        <title>The Genome Sequence of Enterococcus malodoratus ATCC_43197 (PacBio/Illumina hybrid assembly).</title>
        <authorList>
            <consortium name="The Broad Institute Genomics Platform"/>
            <consortium name="The Broad Institute Genome Sequencing Center for Infectious Disease"/>
            <person name="Earl A."/>
            <person name="Russ C."/>
            <person name="Gilmore M."/>
            <person name="Surin D."/>
            <person name="Walker B."/>
            <person name="Young S."/>
            <person name="Zeng Q."/>
            <person name="Gargeya S."/>
            <person name="Fitzgerald M."/>
            <person name="Haas B."/>
            <person name="Abouelleil A."/>
            <person name="Allen A.W."/>
            <person name="Alvarado L."/>
            <person name="Arachchi H.M."/>
            <person name="Berlin A.M."/>
            <person name="Chapman S.B."/>
            <person name="Gainer-Dewar J."/>
            <person name="Goldberg J."/>
            <person name="Griggs A."/>
            <person name="Gujja S."/>
            <person name="Hansen M."/>
            <person name="Howarth C."/>
            <person name="Imamovic A."/>
            <person name="Ireland A."/>
            <person name="Larimer J."/>
            <person name="McCowan C."/>
            <person name="Murphy C."/>
            <person name="Pearson M."/>
            <person name="Poon T.W."/>
            <person name="Priest M."/>
            <person name="Roberts A."/>
            <person name="Saif S."/>
            <person name="Shea T."/>
            <person name="Sisk P."/>
            <person name="Sykes S."/>
            <person name="Wortman J."/>
            <person name="Nusbaum C."/>
            <person name="Birren B."/>
        </authorList>
    </citation>
    <scope>NUCLEOTIDE SEQUENCE [LARGE SCALE GENOMIC DNA]</scope>
    <source>
        <strain evidence="10 12">ATCC 43197</strain>
    </source>
</reference>
<dbReference type="InterPro" id="IPR013783">
    <property type="entry name" value="Ig-like_fold"/>
</dbReference>